<dbReference type="InterPro" id="IPR009045">
    <property type="entry name" value="Zn_M74/Hedgehog-like"/>
</dbReference>
<evidence type="ECO:0000313" key="4">
    <source>
        <dbReference type="Proteomes" id="UP000235616"/>
    </source>
</evidence>
<evidence type="ECO:0000313" key="3">
    <source>
        <dbReference type="EMBL" id="PMS14633.1"/>
    </source>
</evidence>
<comment type="caution">
    <text evidence="3">The sequence shown here is derived from an EMBL/GenBank/DDBJ whole genome shotgun (WGS) entry which is preliminary data.</text>
</comment>
<dbReference type="SUPFAM" id="SSF55166">
    <property type="entry name" value="Hedgehog/DD-peptidase"/>
    <property type="match status" value="1"/>
</dbReference>
<proteinExistence type="predicted"/>
<evidence type="ECO:0000259" key="2">
    <source>
        <dbReference type="Pfam" id="PF08291"/>
    </source>
</evidence>
<dbReference type="RefSeq" id="WP_102649234.1">
    <property type="nucleotide sequence ID" value="NZ_PNYA01000042.1"/>
</dbReference>
<dbReference type="AlphaFoldDB" id="A0A2N7VBT7"/>
<feature type="chain" id="PRO_5014789209" description="Peptidase M15A C-terminal domain-containing protein" evidence="1">
    <location>
        <begin position="26"/>
        <end position="180"/>
    </location>
</feature>
<dbReference type="Pfam" id="PF08291">
    <property type="entry name" value="Peptidase_M15_3"/>
    <property type="match status" value="1"/>
</dbReference>
<dbReference type="EMBL" id="PNYA01000042">
    <property type="protein sequence ID" value="PMS14633.1"/>
    <property type="molecule type" value="Genomic_DNA"/>
</dbReference>
<feature type="domain" description="Peptidase M15A C-terminal" evidence="2">
    <location>
        <begin position="61"/>
        <end position="169"/>
    </location>
</feature>
<keyword evidence="1" id="KW-0732">Signal</keyword>
<dbReference type="PROSITE" id="PS51318">
    <property type="entry name" value="TAT"/>
    <property type="match status" value="1"/>
</dbReference>
<organism evidence="3 4">
    <name type="scientific">Trinickia dabaoshanensis</name>
    <dbReference type="NCBI Taxonomy" id="564714"/>
    <lineage>
        <taxon>Bacteria</taxon>
        <taxon>Pseudomonadati</taxon>
        <taxon>Pseudomonadota</taxon>
        <taxon>Betaproteobacteria</taxon>
        <taxon>Burkholderiales</taxon>
        <taxon>Burkholderiaceae</taxon>
        <taxon>Trinickia</taxon>
    </lineage>
</organism>
<dbReference type="InterPro" id="IPR013230">
    <property type="entry name" value="Peptidase_M15A_C"/>
</dbReference>
<reference evidence="3 4" key="1">
    <citation type="submission" date="2018-01" db="EMBL/GenBank/DDBJ databases">
        <title>Whole genome analyses suggest that Burkholderia sensu lato contains two further novel genera in the rhizoxinica-symbiotica group Mycetohabitans gen. nov., and Trinickia gen. nov.: implications for the evolution of diazotrophy and nodulation in the Burkholderiaceae.</title>
        <authorList>
            <person name="Estrada-de los Santos P."/>
            <person name="Palmer M."/>
            <person name="Chavez-Ramirez B."/>
            <person name="Beukes C."/>
            <person name="Steenkamp E.T."/>
            <person name="Hirsch A.M."/>
            <person name="Manyaka P."/>
            <person name="Maluk M."/>
            <person name="Lafos M."/>
            <person name="Crook M."/>
            <person name="Gross E."/>
            <person name="Simon M.F."/>
            <person name="Bueno dos Reis Junior F."/>
            <person name="Poole P.S."/>
            <person name="Venter S.N."/>
            <person name="James E.K."/>
        </authorList>
    </citation>
    <scope>NUCLEOTIDE SEQUENCE [LARGE SCALE GENOMIC DNA]</scope>
    <source>
        <strain evidence="3 4">GIMN1.004</strain>
    </source>
</reference>
<evidence type="ECO:0000256" key="1">
    <source>
        <dbReference type="SAM" id="SignalP"/>
    </source>
</evidence>
<dbReference type="Proteomes" id="UP000235616">
    <property type="component" value="Unassembled WGS sequence"/>
</dbReference>
<dbReference type="InterPro" id="IPR006311">
    <property type="entry name" value="TAT_signal"/>
</dbReference>
<accession>A0A2N7VBT7</accession>
<dbReference type="Gene3D" id="3.30.1380.10">
    <property type="match status" value="1"/>
</dbReference>
<name>A0A2N7VBT7_9BURK</name>
<feature type="signal peptide" evidence="1">
    <location>
        <begin position="1"/>
        <end position="25"/>
    </location>
</feature>
<gene>
    <name evidence="3" type="ORF">C0Z18_30775</name>
</gene>
<dbReference type="OrthoDB" id="8968300at2"/>
<protein>
    <recommendedName>
        <fullName evidence="2">Peptidase M15A C-terminal domain-containing protein</fullName>
    </recommendedName>
</protein>
<keyword evidence="4" id="KW-1185">Reference proteome</keyword>
<sequence length="180" mass="20005">MTLGRRAFCKSFAAAAALAPLMAPARALGAANGAPPTLLGVRRGTDEALIDYSTDEGFNAIAWMLRDVRAGIVGVPDWRLLQQWSWMQAWLAAYGRHVRFDIHSGLRTKETNAYSEGVLNSYHLPDSRWVFRAGDFSTPSIPSEYMGRLAYLSQQGGVGFYAREFIHTDVRGHALAWRSR</sequence>